<protein>
    <submittedName>
        <fullName evidence="1">Uncharacterized protein</fullName>
    </submittedName>
</protein>
<reference evidence="1 2" key="1">
    <citation type="journal article" date="2020" name="Nature">
        <title>Six reference-quality genomes reveal evolution of bat adaptations.</title>
        <authorList>
            <person name="Jebb D."/>
            <person name="Huang Z."/>
            <person name="Pippel M."/>
            <person name="Hughes G.M."/>
            <person name="Lavrichenko K."/>
            <person name="Devanna P."/>
            <person name="Winkler S."/>
            <person name="Jermiin L.S."/>
            <person name="Skirmuntt E.C."/>
            <person name="Katzourakis A."/>
            <person name="Burkitt-Gray L."/>
            <person name="Ray D.A."/>
            <person name="Sullivan K.A.M."/>
            <person name="Roscito J.G."/>
            <person name="Kirilenko B.M."/>
            <person name="Davalos L.M."/>
            <person name="Corthals A.P."/>
            <person name="Power M.L."/>
            <person name="Jones G."/>
            <person name="Ransome R.D."/>
            <person name="Dechmann D.K.N."/>
            <person name="Locatelli A.G."/>
            <person name="Puechmaille S.J."/>
            <person name="Fedrigo O."/>
            <person name="Jarvis E.D."/>
            <person name="Hiller M."/>
            <person name="Vernes S.C."/>
            <person name="Myers E.W."/>
            <person name="Teeling E.C."/>
        </authorList>
    </citation>
    <scope>NUCLEOTIDE SEQUENCE [LARGE SCALE GENOMIC DNA]</scope>
    <source>
        <strain evidence="1">MMolMol1</strain>
        <tissue evidence="1">Muscle</tissue>
    </source>
</reference>
<proteinExistence type="predicted"/>
<dbReference type="AlphaFoldDB" id="A0A7J8C949"/>
<name>A0A7J8C949_MOLMO</name>
<dbReference type="Proteomes" id="UP000550707">
    <property type="component" value="Unassembled WGS sequence"/>
</dbReference>
<comment type="caution">
    <text evidence="1">The sequence shown here is derived from an EMBL/GenBank/DDBJ whole genome shotgun (WGS) entry which is preliminary data.</text>
</comment>
<evidence type="ECO:0000313" key="2">
    <source>
        <dbReference type="Proteomes" id="UP000550707"/>
    </source>
</evidence>
<dbReference type="InParanoid" id="A0A7J8C949"/>
<accession>A0A7J8C949</accession>
<keyword evidence="2" id="KW-1185">Reference proteome</keyword>
<evidence type="ECO:0000313" key="1">
    <source>
        <dbReference type="EMBL" id="KAF6407346.1"/>
    </source>
</evidence>
<dbReference type="EMBL" id="JACASF010000021">
    <property type="protein sequence ID" value="KAF6407346.1"/>
    <property type="molecule type" value="Genomic_DNA"/>
</dbReference>
<sequence>MWSAQHHEGQGSCRGIGVISTDQASCCGVPPSFFSGPSIPFKAGVPPFCRRINRLGEVKKQSVDLKPRLSPASVAHWLSVDPCTKRSLVRFSVKAHAQVVGLIPRGGHAGGSQSMFSLIDVFISLPLPSSLSKINF</sequence>
<gene>
    <name evidence="1" type="ORF">HJG59_009970</name>
</gene>
<organism evidence="1 2">
    <name type="scientific">Molossus molossus</name>
    <name type="common">Pallas' mastiff bat</name>
    <name type="synonym">Vespertilio molossus</name>
    <dbReference type="NCBI Taxonomy" id="27622"/>
    <lineage>
        <taxon>Eukaryota</taxon>
        <taxon>Metazoa</taxon>
        <taxon>Chordata</taxon>
        <taxon>Craniata</taxon>
        <taxon>Vertebrata</taxon>
        <taxon>Euteleostomi</taxon>
        <taxon>Mammalia</taxon>
        <taxon>Eutheria</taxon>
        <taxon>Laurasiatheria</taxon>
        <taxon>Chiroptera</taxon>
        <taxon>Yangochiroptera</taxon>
        <taxon>Molossidae</taxon>
        <taxon>Molossus</taxon>
    </lineage>
</organism>